<feature type="region of interest" description="Disordered" evidence="1">
    <location>
        <begin position="36"/>
        <end position="55"/>
    </location>
</feature>
<dbReference type="RefSeq" id="WP_188615823.1">
    <property type="nucleotide sequence ID" value="NZ_BMJT01000013.1"/>
</dbReference>
<reference evidence="2" key="2">
    <citation type="submission" date="2020-09" db="EMBL/GenBank/DDBJ databases">
        <authorList>
            <person name="Sun Q."/>
            <person name="Zhou Y."/>
        </authorList>
    </citation>
    <scope>NUCLEOTIDE SEQUENCE</scope>
    <source>
        <strain evidence="2">CGMCC 1.15760</strain>
    </source>
</reference>
<proteinExistence type="predicted"/>
<dbReference type="EMBL" id="BMJT01000013">
    <property type="protein sequence ID" value="GGG32822.1"/>
    <property type="molecule type" value="Genomic_DNA"/>
</dbReference>
<name>A0A917LJU9_9BACI</name>
<comment type="caution">
    <text evidence="2">The sequence shown here is derived from an EMBL/GenBank/DDBJ whole genome shotgun (WGS) entry which is preliminary data.</text>
</comment>
<dbReference type="AlphaFoldDB" id="A0A917LJU9"/>
<gene>
    <name evidence="2" type="ORF">GCM10007425_29350</name>
</gene>
<sequence>MEAKEMLAHYKLHGERIDEVLYQTVMERFEEWEANAASEKYAEDEKRTSKDVHID</sequence>
<keyword evidence="3" id="KW-1185">Reference proteome</keyword>
<evidence type="ECO:0000256" key="1">
    <source>
        <dbReference type="SAM" id="MobiDB-lite"/>
    </source>
</evidence>
<dbReference type="Proteomes" id="UP000616608">
    <property type="component" value="Unassembled WGS sequence"/>
</dbReference>
<reference evidence="2" key="1">
    <citation type="journal article" date="2014" name="Int. J. Syst. Evol. Microbiol.">
        <title>Complete genome sequence of Corynebacterium casei LMG S-19264T (=DSM 44701T), isolated from a smear-ripened cheese.</title>
        <authorList>
            <consortium name="US DOE Joint Genome Institute (JGI-PGF)"/>
            <person name="Walter F."/>
            <person name="Albersmeier A."/>
            <person name="Kalinowski J."/>
            <person name="Ruckert C."/>
        </authorList>
    </citation>
    <scope>NUCLEOTIDE SEQUENCE</scope>
    <source>
        <strain evidence="2">CGMCC 1.15760</strain>
    </source>
</reference>
<evidence type="ECO:0000313" key="3">
    <source>
        <dbReference type="Proteomes" id="UP000616608"/>
    </source>
</evidence>
<feature type="compositionally biased region" description="Basic and acidic residues" evidence="1">
    <location>
        <begin position="40"/>
        <end position="55"/>
    </location>
</feature>
<accession>A0A917LJU9</accession>
<organism evidence="2 3">
    <name type="scientific">Lysinibacillus alkalisoli</name>
    <dbReference type="NCBI Taxonomy" id="1911548"/>
    <lineage>
        <taxon>Bacteria</taxon>
        <taxon>Bacillati</taxon>
        <taxon>Bacillota</taxon>
        <taxon>Bacilli</taxon>
        <taxon>Bacillales</taxon>
        <taxon>Bacillaceae</taxon>
        <taxon>Lysinibacillus</taxon>
    </lineage>
</organism>
<protein>
    <submittedName>
        <fullName evidence="2">Uncharacterized protein</fullName>
    </submittedName>
</protein>
<evidence type="ECO:0000313" key="2">
    <source>
        <dbReference type="EMBL" id="GGG32822.1"/>
    </source>
</evidence>